<dbReference type="Gene3D" id="2.60.120.20">
    <property type="match status" value="1"/>
</dbReference>
<feature type="domain" description="Icosahedral viral capsid protein S" evidence="3">
    <location>
        <begin position="36"/>
        <end position="221"/>
    </location>
</feature>
<dbReference type="SUPFAM" id="SSF88633">
    <property type="entry name" value="Positive stranded ssRNA viruses"/>
    <property type="match status" value="1"/>
</dbReference>
<organism evidence="4">
    <name type="scientific">Carascovirus SF1</name>
    <dbReference type="NCBI Taxonomy" id="1424633"/>
    <lineage>
        <taxon>Viruses</taxon>
    </lineage>
</organism>
<protein>
    <submittedName>
        <fullName evidence="4">Gp3</fullName>
    </submittedName>
</protein>
<dbReference type="InterPro" id="IPR000937">
    <property type="entry name" value="Capsid_prot_S-dom_vir"/>
</dbReference>
<sequence>MTKIKVKIGKKKKMTVGKKTKAKSRPQKQFGAVTSIQTAPVAIGNSIKGAQSQVVQSKNGVTVKSRDFMFSAKGSGAVQTWTVVGGTPITPAVFVDSTLRNYMQMYQKYRWKSLAVHYITSSPTTANGDIMFYHQKNRESVFLNQTSTQLLPFVLNDDDTVIGPQWTNHSVQLHITGKWKSTDYGMTPELEMYADGDLFLLSKTSTTDSPGYVLFDYEVEFQELQISPRFFPLPLPRAQWYQSNIAITGAALTTGQVTNLLFVVNGNDISGTASTAPPGVANGDIYKVIIDLSNAAAMINATPSTLLRINEVNGFNTLSVQDGTTLYALYNGAAFILYPNATAAFTGAGNLVSNLTGSITASFQVWLSLIGTVGNTNFNPNF</sequence>
<reference evidence="4" key="1">
    <citation type="submission" date="2013-08" db="EMBL/GenBank/DDBJ databases">
        <title>Virus sequences recovered in SF wastewater.</title>
        <authorList>
            <person name="Greninger A.L."/>
            <person name="Kellogg M."/>
            <person name="DeRisi J.L."/>
        </authorList>
    </citation>
    <scope>NUCLEOTIDE SEQUENCE</scope>
    <source>
        <strain evidence="4">SF1</strain>
    </source>
</reference>
<dbReference type="GO" id="GO:0019028">
    <property type="term" value="C:viral capsid"/>
    <property type="evidence" value="ECO:0007669"/>
    <property type="project" value="UniProtKB-KW"/>
</dbReference>
<dbReference type="Pfam" id="PF00729">
    <property type="entry name" value="Viral_coat"/>
    <property type="match status" value="1"/>
</dbReference>
<keyword evidence="2" id="KW-0946">Virion</keyword>
<evidence type="ECO:0000259" key="3">
    <source>
        <dbReference type="Pfam" id="PF00729"/>
    </source>
</evidence>
<dbReference type="GO" id="GO:0005198">
    <property type="term" value="F:structural molecule activity"/>
    <property type="evidence" value="ECO:0007669"/>
    <property type="project" value="InterPro"/>
</dbReference>
<proteinExistence type="inferred from homology"/>
<comment type="similarity">
    <text evidence="1">Belongs to the icosahedral plant coat protein family.</text>
</comment>
<evidence type="ECO:0000313" key="4">
    <source>
        <dbReference type="EMBL" id="AHA86922.1"/>
    </source>
</evidence>
<name>V5NGY5_9VIRU</name>
<evidence type="ECO:0000256" key="2">
    <source>
        <dbReference type="ARBA" id="ARBA00022561"/>
    </source>
</evidence>
<dbReference type="InterPro" id="IPR029053">
    <property type="entry name" value="Viral_coat"/>
</dbReference>
<accession>V5NGY5</accession>
<evidence type="ECO:0000256" key="1">
    <source>
        <dbReference type="ARBA" id="ARBA00007446"/>
    </source>
</evidence>
<keyword evidence="2" id="KW-0167">Capsid protein</keyword>
<dbReference type="EMBL" id="KF510027">
    <property type="protein sequence ID" value="AHA86922.1"/>
    <property type="molecule type" value="Genomic_RNA"/>
</dbReference>